<feature type="region of interest" description="Disordered" evidence="2">
    <location>
        <begin position="1"/>
        <end position="23"/>
    </location>
</feature>
<evidence type="ECO:0000313" key="3">
    <source>
        <dbReference type="EMBL" id="KAJ7608974.1"/>
    </source>
</evidence>
<comment type="caution">
    <text evidence="3">The sequence shown here is derived from an EMBL/GenBank/DDBJ whole genome shotgun (WGS) entry which is preliminary data.</text>
</comment>
<sequence>MDASICSKCGTRSSTSATNSTIQSLKNAAAPGTRLHALIHSNEPPEPSEIPFIRSFAPEIDASLTSADAEILRLQEQLRSLQQDRSDLLDYQRTHKSILSPLRRMPPEILAEIFTSSIPVVSELLDRESFRIEDSPWVWTHICSRWRAVAISTPALWSVIAMDFANYDYPLEAAVAHVERSAMLKIHFYAFKKPWTDTSSQTQMFSYLIEHSLRWEELCIALTQDLIPLLPSLRNRIPSLGRLWVQVDGDLTEEVAPVVNFPQTAASLVEIGVSRCLSPGSFLPRTHQLTHYYADAPWDVHQEILRLSSSLVTAHVNLFPEPPDWSTLACEVVELPQLRCLFISHIEALAYFKTPLLGQITLDLFPDESDFPPAFERFLANSSSTLRRLGLRGMPDLILTSKILRACADLSELAIIIHPVTDALAYETSSALIRLLIPTQDSGILPRLSRIHVAFEGALSLDHELYAQMLESRWNMRPRVLQAATVCFQHEPNLSSIAHLRLGALRCGGLDFTLTKVGNAQEYMAHWLCRPGWIG</sequence>
<evidence type="ECO:0008006" key="5">
    <source>
        <dbReference type="Google" id="ProtNLM"/>
    </source>
</evidence>
<feature type="compositionally biased region" description="Polar residues" evidence="2">
    <location>
        <begin position="10"/>
        <end position="23"/>
    </location>
</feature>
<accession>A0AAD7B3H9</accession>
<name>A0AAD7B3H9_9AGAR</name>
<feature type="coiled-coil region" evidence="1">
    <location>
        <begin position="64"/>
        <end position="91"/>
    </location>
</feature>
<dbReference type="EMBL" id="JARKIF010000042">
    <property type="protein sequence ID" value="KAJ7608974.1"/>
    <property type="molecule type" value="Genomic_DNA"/>
</dbReference>
<protein>
    <recommendedName>
        <fullName evidence="5">F-box domain-containing protein</fullName>
    </recommendedName>
</protein>
<keyword evidence="1" id="KW-0175">Coiled coil</keyword>
<gene>
    <name evidence="3" type="ORF">FB45DRAFT_845544</name>
</gene>
<evidence type="ECO:0000256" key="2">
    <source>
        <dbReference type="SAM" id="MobiDB-lite"/>
    </source>
</evidence>
<dbReference type="Proteomes" id="UP001221142">
    <property type="component" value="Unassembled WGS sequence"/>
</dbReference>
<reference evidence="3" key="1">
    <citation type="submission" date="2023-03" db="EMBL/GenBank/DDBJ databases">
        <title>Massive genome expansion in bonnet fungi (Mycena s.s.) driven by repeated elements and novel gene families across ecological guilds.</title>
        <authorList>
            <consortium name="Lawrence Berkeley National Laboratory"/>
            <person name="Harder C.B."/>
            <person name="Miyauchi S."/>
            <person name="Viragh M."/>
            <person name="Kuo A."/>
            <person name="Thoen E."/>
            <person name="Andreopoulos B."/>
            <person name="Lu D."/>
            <person name="Skrede I."/>
            <person name="Drula E."/>
            <person name="Henrissat B."/>
            <person name="Morin E."/>
            <person name="Kohler A."/>
            <person name="Barry K."/>
            <person name="LaButti K."/>
            <person name="Morin E."/>
            <person name="Salamov A."/>
            <person name="Lipzen A."/>
            <person name="Mereny Z."/>
            <person name="Hegedus B."/>
            <person name="Baldrian P."/>
            <person name="Stursova M."/>
            <person name="Weitz H."/>
            <person name="Taylor A."/>
            <person name="Grigoriev I.V."/>
            <person name="Nagy L.G."/>
            <person name="Martin F."/>
            <person name="Kauserud H."/>
        </authorList>
    </citation>
    <scope>NUCLEOTIDE SEQUENCE</scope>
    <source>
        <strain evidence="3">9284</strain>
    </source>
</reference>
<organism evidence="3 4">
    <name type="scientific">Roridomyces roridus</name>
    <dbReference type="NCBI Taxonomy" id="1738132"/>
    <lineage>
        <taxon>Eukaryota</taxon>
        <taxon>Fungi</taxon>
        <taxon>Dikarya</taxon>
        <taxon>Basidiomycota</taxon>
        <taxon>Agaricomycotina</taxon>
        <taxon>Agaricomycetes</taxon>
        <taxon>Agaricomycetidae</taxon>
        <taxon>Agaricales</taxon>
        <taxon>Marasmiineae</taxon>
        <taxon>Mycenaceae</taxon>
        <taxon>Roridomyces</taxon>
    </lineage>
</organism>
<proteinExistence type="predicted"/>
<evidence type="ECO:0000313" key="4">
    <source>
        <dbReference type="Proteomes" id="UP001221142"/>
    </source>
</evidence>
<dbReference type="AlphaFoldDB" id="A0AAD7B3H9"/>
<keyword evidence="4" id="KW-1185">Reference proteome</keyword>
<evidence type="ECO:0000256" key="1">
    <source>
        <dbReference type="SAM" id="Coils"/>
    </source>
</evidence>